<keyword evidence="5" id="KW-0396">Initiation factor</keyword>
<gene>
    <name evidence="5" type="ORF">AX774_g5570</name>
</gene>
<dbReference type="OrthoDB" id="10266330at2759"/>
<feature type="repeat" description="WD" evidence="3">
    <location>
        <begin position="209"/>
        <end position="236"/>
    </location>
</feature>
<evidence type="ECO:0000313" key="5">
    <source>
        <dbReference type="EMBL" id="OMH80985.1"/>
    </source>
</evidence>
<dbReference type="InterPro" id="IPR019775">
    <property type="entry name" value="WD40_repeat_CS"/>
</dbReference>
<evidence type="ECO:0000313" key="6">
    <source>
        <dbReference type="Proteomes" id="UP000188320"/>
    </source>
</evidence>
<evidence type="ECO:0000256" key="3">
    <source>
        <dbReference type="PROSITE-ProRule" id="PRU00221"/>
    </source>
</evidence>
<dbReference type="PROSITE" id="PS00678">
    <property type="entry name" value="WD_REPEATS_1"/>
    <property type="match status" value="1"/>
</dbReference>
<dbReference type="Gene3D" id="2.130.10.10">
    <property type="entry name" value="YVTN repeat-like/Quinoprotein amine dehydrogenase"/>
    <property type="match status" value="1"/>
</dbReference>
<dbReference type="InterPro" id="IPR036322">
    <property type="entry name" value="WD40_repeat_dom_sf"/>
</dbReference>
<reference evidence="6" key="1">
    <citation type="submission" date="2017-01" db="EMBL/GenBank/DDBJ databases">
        <authorList>
            <person name="Wang Y."/>
            <person name="White M."/>
            <person name="Kvist S."/>
            <person name="Moncalvo J.-M."/>
        </authorList>
    </citation>
    <scope>NUCLEOTIDE SEQUENCE [LARGE SCALE GENOMIC DNA]</scope>
    <source>
        <strain evidence="6">COL-18-3</strain>
    </source>
</reference>
<dbReference type="PANTHER" id="PTHR19879:SF1">
    <property type="entry name" value="CANNONBALL-RELATED"/>
    <property type="match status" value="1"/>
</dbReference>
<dbReference type="AlphaFoldDB" id="A0A1R1PIZ8"/>
<sequence length="236" mass="25130">MGTGVPPPPPSSSSSSLATETSNSVSTFSTGEFVLPITDTTQLDSISDQQILTPGSKLSMVSKVPLPPQKPSDKLRILHDLKDLYSSKRAIHVSSTNPPSICMFTLHNTICSTSNPSPNSNFNTIGGGGGGSSGSGNSESTLTSTAISRDFDIVAAGFSDSYIKIWNINNNNNNNNNSRDRDIDNENQQNTDSNLDTDNEYQKYKNKKLVAHSGPVYGLDIAHDNSLLVSSSADTT</sequence>
<dbReference type="GO" id="GO:0005669">
    <property type="term" value="C:transcription factor TFIID complex"/>
    <property type="evidence" value="ECO:0007669"/>
    <property type="project" value="TreeGrafter"/>
</dbReference>
<dbReference type="EMBL" id="LSSK01001022">
    <property type="protein sequence ID" value="OMH80985.1"/>
    <property type="molecule type" value="Genomic_DNA"/>
</dbReference>
<feature type="region of interest" description="Disordered" evidence="4">
    <location>
        <begin position="122"/>
        <end position="142"/>
    </location>
</feature>
<feature type="region of interest" description="Disordered" evidence="4">
    <location>
        <begin position="170"/>
        <end position="198"/>
    </location>
</feature>
<dbReference type="SUPFAM" id="SSF50978">
    <property type="entry name" value="WD40 repeat-like"/>
    <property type="match status" value="1"/>
</dbReference>
<dbReference type="InterPro" id="IPR015943">
    <property type="entry name" value="WD40/YVTN_repeat-like_dom_sf"/>
</dbReference>
<protein>
    <submittedName>
        <fullName evidence="5">Transcription initiation factor TFIID subunit 5</fullName>
    </submittedName>
</protein>
<feature type="non-terminal residue" evidence="5">
    <location>
        <position position="236"/>
    </location>
</feature>
<keyword evidence="2" id="KW-0677">Repeat</keyword>
<dbReference type="GO" id="GO:0003743">
    <property type="term" value="F:translation initiation factor activity"/>
    <property type="evidence" value="ECO:0007669"/>
    <property type="project" value="UniProtKB-KW"/>
</dbReference>
<keyword evidence="1 3" id="KW-0853">WD repeat</keyword>
<accession>A0A1R1PIZ8</accession>
<dbReference type="Proteomes" id="UP000188320">
    <property type="component" value="Unassembled WGS sequence"/>
</dbReference>
<dbReference type="PROSITE" id="PS50294">
    <property type="entry name" value="WD_REPEATS_REGION"/>
    <property type="match status" value="1"/>
</dbReference>
<proteinExistence type="predicted"/>
<organism evidence="5 6">
    <name type="scientific">Zancudomyces culisetae</name>
    <name type="common">Gut fungus</name>
    <name type="synonym">Smittium culisetae</name>
    <dbReference type="NCBI Taxonomy" id="1213189"/>
    <lineage>
        <taxon>Eukaryota</taxon>
        <taxon>Fungi</taxon>
        <taxon>Fungi incertae sedis</taxon>
        <taxon>Zoopagomycota</taxon>
        <taxon>Kickxellomycotina</taxon>
        <taxon>Harpellomycetes</taxon>
        <taxon>Harpellales</taxon>
        <taxon>Legeriomycetaceae</taxon>
        <taxon>Zancudomyces</taxon>
    </lineage>
</organism>
<keyword evidence="6" id="KW-1185">Reference proteome</keyword>
<dbReference type="PANTHER" id="PTHR19879">
    <property type="entry name" value="TRANSCRIPTION INITIATION FACTOR TFIID"/>
    <property type="match status" value="1"/>
</dbReference>
<name>A0A1R1PIZ8_ZANCU</name>
<evidence type="ECO:0000256" key="4">
    <source>
        <dbReference type="SAM" id="MobiDB-lite"/>
    </source>
</evidence>
<dbReference type="GO" id="GO:0016251">
    <property type="term" value="F:RNA polymerase II general transcription initiation factor activity"/>
    <property type="evidence" value="ECO:0007669"/>
    <property type="project" value="TreeGrafter"/>
</dbReference>
<evidence type="ECO:0000256" key="2">
    <source>
        <dbReference type="ARBA" id="ARBA00022737"/>
    </source>
</evidence>
<keyword evidence="5" id="KW-0648">Protein biosynthesis</keyword>
<feature type="repeat" description="WD" evidence="3">
    <location>
        <begin position="135"/>
        <end position="176"/>
    </location>
</feature>
<dbReference type="PROSITE" id="PS50082">
    <property type="entry name" value="WD_REPEATS_2"/>
    <property type="match status" value="2"/>
</dbReference>
<feature type="compositionally biased region" description="Gly residues" evidence="4">
    <location>
        <begin position="125"/>
        <end position="134"/>
    </location>
</feature>
<dbReference type="InterPro" id="IPR001680">
    <property type="entry name" value="WD40_rpt"/>
</dbReference>
<feature type="region of interest" description="Disordered" evidence="4">
    <location>
        <begin position="1"/>
        <end position="26"/>
    </location>
</feature>
<evidence type="ECO:0000256" key="1">
    <source>
        <dbReference type="ARBA" id="ARBA00022574"/>
    </source>
</evidence>
<feature type="compositionally biased region" description="Polar residues" evidence="4">
    <location>
        <begin position="17"/>
        <end position="26"/>
    </location>
</feature>
<dbReference type="GO" id="GO:0006367">
    <property type="term" value="P:transcription initiation at RNA polymerase II promoter"/>
    <property type="evidence" value="ECO:0007669"/>
    <property type="project" value="TreeGrafter"/>
</dbReference>
<dbReference type="Pfam" id="PF00400">
    <property type="entry name" value="WD40"/>
    <property type="match status" value="2"/>
</dbReference>
<feature type="compositionally biased region" description="Pro residues" evidence="4">
    <location>
        <begin position="1"/>
        <end position="11"/>
    </location>
</feature>
<comment type="caution">
    <text evidence="5">The sequence shown here is derived from an EMBL/GenBank/DDBJ whole genome shotgun (WGS) entry which is preliminary data.</text>
</comment>